<dbReference type="Proteomes" id="UP001177023">
    <property type="component" value="Unassembled WGS sequence"/>
</dbReference>
<gene>
    <name evidence="2" type="ORF">MSPICULIGERA_LOCUS25259</name>
</gene>
<dbReference type="EMBL" id="CATQJA010002710">
    <property type="protein sequence ID" value="CAJ0587283.1"/>
    <property type="molecule type" value="Genomic_DNA"/>
</dbReference>
<sequence>MLFVYLLIFVLCTGGLSAENTTLSTDVCPKDSDACKGCTGSWVACPGKDGAPICSKKYNQVDPKGSVCQYKGCPVGEGQILLGMGLLCVPFKHFVNGTLPGSYLWEGCQQQMQINCGTWTPIASMTLSDELQRQPGWLYHGRLRAGHAQLQNGKRD</sequence>
<keyword evidence="3" id="KW-1185">Reference proteome</keyword>
<feature type="signal peptide" evidence="1">
    <location>
        <begin position="1"/>
        <end position="18"/>
    </location>
</feature>
<name>A0AA36GGG4_9BILA</name>
<protein>
    <submittedName>
        <fullName evidence="2">Uncharacterized protein</fullName>
    </submittedName>
</protein>
<comment type="caution">
    <text evidence="2">The sequence shown here is derived from an EMBL/GenBank/DDBJ whole genome shotgun (WGS) entry which is preliminary data.</text>
</comment>
<evidence type="ECO:0000313" key="2">
    <source>
        <dbReference type="EMBL" id="CAJ0587283.1"/>
    </source>
</evidence>
<reference evidence="2" key="1">
    <citation type="submission" date="2023-06" db="EMBL/GenBank/DDBJ databases">
        <authorList>
            <person name="Delattre M."/>
        </authorList>
    </citation>
    <scope>NUCLEOTIDE SEQUENCE</scope>
    <source>
        <strain evidence="2">AF72</strain>
    </source>
</reference>
<evidence type="ECO:0000256" key="1">
    <source>
        <dbReference type="SAM" id="SignalP"/>
    </source>
</evidence>
<feature type="non-terminal residue" evidence="2">
    <location>
        <position position="1"/>
    </location>
</feature>
<accession>A0AA36GGG4</accession>
<keyword evidence="1" id="KW-0732">Signal</keyword>
<feature type="chain" id="PRO_5041467120" evidence="1">
    <location>
        <begin position="19"/>
        <end position="156"/>
    </location>
</feature>
<evidence type="ECO:0000313" key="3">
    <source>
        <dbReference type="Proteomes" id="UP001177023"/>
    </source>
</evidence>
<proteinExistence type="predicted"/>
<dbReference type="AlphaFoldDB" id="A0AA36GGG4"/>
<organism evidence="2 3">
    <name type="scientific">Mesorhabditis spiculigera</name>
    <dbReference type="NCBI Taxonomy" id="96644"/>
    <lineage>
        <taxon>Eukaryota</taxon>
        <taxon>Metazoa</taxon>
        <taxon>Ecdysozoa</taxon>
        <taxon>Nematoda</taxon>
        <taxon>Chromadorea</taxon>
        <taxon>Rhabditida</taxon>
        <taxon>Rhabditina</taxon>
        <taxon>Rhabditomorpha</taxon>
        <taxon>Rhabditoidea</taxon>
        <taxon>Rhabditidae</taxon>
        <taxon>Mesorhabditinae</taxon>
        <taxon>Mesorhabditis</taxon>
    </lineage>
</organism>